<evidence type="ECO:0000256" key="1">
    <source>
        <dbReference type="SAM" id="MobiDB-lite"/>
    </source>
</evidence>
<evidence type="ECO:0000313" key="2">
    <source>
        <dbReference type="EMBL" id="GLQ89415.1"/>
    </source>
</evidence>
<name>A0ABQ5XFW9_9GAMM</name>
<accession>A0ABQ5XFW9</accession>
<dbReference type="Proteomes" id="UP001156627">
    <property type="component" value="Unassembled WGS sequence"/>
</dbReference>
<organism evidence="2 3">
    <name type="scientific">Dyella flagellata</name>
    <dbReference type="NCBI Taxonomy" id="1867833"/>
    <lineage>
        <taxon>Bacteria</taxon>
        <taxon>Pseudomonadati</taxon>
        <taxon>Pseudomonadota</taxon>
        <taxon>Gammaproteobacteria</taxon>
        <taxon>Lysobacterales</taxon>
        <taxon>Rhodanobacteraceae</taxon>
        <taxon>Dyella</taxon>
    </lineage>
</organism>
<feature type="compositionally biased region" description="Low complexity" evidence="1">
    <location>
        <begin position="43"/>
        <end position="53"/>
    </location>
</feature>
<proteinExistence type="predicted"/>
<sequence length="209" mass="22528">MSAKKTKVIGLALLLIGLAIATYVWMSHSGMHRQAAVSSTNHAPQPSSSSAPSHEATVNSGVSTETGTYHNVRFDFAVAYPPNLLVPGQEADNGDGLQFTSKVDDADIRAYGSYNALEQSPAEMLQFNTKDDCAQDKITYRVSKPSLVAYSCLSPKGRIVYEKVVILGDTLATLRFEYGAGGQARWAPVIKQMADSLRLGPGPTYEQAR</sequence>
<comment type="caution">
    <text evidence="2">The sequence shown here is derived from an EMBL/GenBank/DDBJ whole genome shotgun (WGS) entry which is preliminary data.</text>
</comment>
<gene>
    <name evidence="2" type="ORF">GCM10007898_29880</name>
</gene>
<evidence type="ECO:0000313" key="3">
    <source>
        <dbReference type="Proteomes" id="UP001156627"/>
    </source>
</evidence>
<feature type="region of interest" description="Disordered" evidence="1">
    <location>
        <begin position="36"/>
        <end position="62"/>
    </location>
</feature>
<dbReference type="EMBL" id="BSOA01000034">
    <property type="protein sequence ID" value="GLQ89415.1"/>
    <property type="molecule type" value="Genomic_DNA"/>
</dbReference>
<reference evidence="3" key="1">
    <citation type="journal article" date="2019" name="Int. J. Syst. Evol. Microbiol.">
        <title>The Global Catalogue of Microorganisms (GCM) 10K type strain sequencing project: providing services to taxonomists for standard genome sequencing and annotation.</title>
        <authorList>
            <consortium name="The Broad Institute Genomics Platform"/>
            <consortium name="The Broad Institute Genome Sequencing Center for Infectious Disease"/>
            <person name="Wu L."/>
            <person name="Ma J."/>
        </authorList>
    </citation>
    <scope>NUCLEOTIDE SEQUENCE [LARGE SCALE GENOMIC DNA]</scope>
    <source>
        <strain evidence="3">NBRC 111981</strain>
    </source>
</reference>
<protein>
    <submittedName>
        <fullName evidence="2">Uncharacterized protein</fullName>
    </submittedName>
</protein>
<keyword evidence="3" id="KW-1185">Reference proteome</keyword>